<sequence length="594" mass="68257">MSKQSYRVCFCFKRRFKLTEAEAPEEIKTLFDRYSENGIMSVDQLHRFMLEVQGEDKATKEEAEAVMESLKHLHIFHRRGLSLQLFFRYLFADINSPLSPSPKMVMQVQHDMSAPLSHYFIYTGHNSYLSGNQLSSACSDVPIIEALQRGVRVIELDMWPNSSKDDVHILHGRTLTTPVELIKCLRSIKEHAFVASEYPVILTLEDHLTPDLQAKVAEMVTKTFGDVLFSPGSECLEEFPSPESLKRRIIISTKPPKEYLESTSIKEKDPGSQNVKDSSEEETWGKEVHDFKDKLEAFDKNDLEEGEHQDEEDHDEGDHKLQHNAATEYKHLIGIQAAKRKGGIKQWLYADPGKVRRLSLREEVLEKAVLSHGMEIIRFTQRNLLRVYPKATRFDSSNYNPLIGWMHGAQMVAFNMQGHGKSLWLMQGMFRANGGCGYVKKPDILLHVGAHNEVFDPKKNLPVKKTLKVKVYMGEGWYLDFPHTHFDIYSPPDFYTRVGIAGVPADSVMKKTKAIEDNWIPTWDEEFVFPLTVPELALLRIEVHEYDISEKDDFGGQTCLPVSELRTGIRAVPLYNWKGEKYKSVKLLMRFEFV</sequence>
<keyword evidence="16" id="KW-1185">Reference proteome</keyword>
<evidence type="ECO:0000256" key="3">
    <source>
        <dbReference type="ARBA" id="ARBA00004202"/>
    </source>
</evidence>
<dbReference type="Pfam" id="PF00388">
    <property type="entry name" value="PI-PLC-X"/>
    <property type="match status" value="1"/>
</dbReference>
<evidence type="ECO:0000259" key="13">
    <source>
        <dbReference type="PROSITE" id="PS50004"/>
    </source>
</evidence>
<proteinExistence type="predicted"/>
<dbReference type="InterPro" id="IPR000909">
    <property type="entry name" value="PLipase_C_PInositol-sp_X_dom"/>
</dbReference>
<keyword evidence="8 11" id="KW-0443">Lipid metabolism</keyword>
<dbReference type="AlphaFoldDB" id="A0A5J4ZJV2"/>
<dbReference type="SMART" id="SM00239">
    <property type="entry name" value="C2"/>
    <property type="match status" value="1"/>
</dbReference>
<organism evidence="15 16">
    <name type="scientific">Nyssa sinensis</name>
    <dbReference type="NCBI Taxonomy" id="561372"/>
    <lineage>
        <taxon>Eukaryota</taxon>
        <taxon>Viridiplantae</taxon>
        <taxon>Streptophyta</taxon>
        <taxon>Embryophyta</taxon>
        <taxon>Tracheophyta</taxon>
        <taxon>Spermatophyta</taxon>
        <taxon>Magnoliopsida</taxon>
        <taxon>eudicotyledons</taxon>
        <taxon>Gunneridae</taxon>
        <taxon>Pentapetalae</taxon>
        <taxon>asterids</taxon>
        <taxon>Cornales</taxon>
        <taxon>Nyssaceae</taxon>
        <taxon>Nyssa</taxon>
    </lineage>
</organism>
<dbReference type="OrthoDB" id="269822at2759"/>
<feature type="region of interest" description="Disordered" evidence="12">
    <location>
        <begin position="260"/>
        <end position="286"/>
    </location>
</feature>
<dbReference type="InterPro" id="IPR035892">
    <property type="entry name" value="C2_domain_sf"/>
</dbReference>
<dbReference type="FunFam" id="2.60.40.150:FF:000060">
    <property type="entry name" value="Phosphoinositide phospholipase C"/>
    <property type="match status" value="1"/>
</dbReference>
<dbReference type="InterPro" id="IPR001711">
    <property type="entry name" value="PLipase_C_Pinositol-sp_Y"/>
</dbReference>
<dbReference type="SUPFAM" id="SSF51695">
    <property type="entry name" value="PLC-like phosphodiesterases"/>
    <property type="match status" value="1"/>
</dbReference>
<dbReference type="InterPro" id="IPR017946">
    <property type="entry name" value="PLC-like_Pdiesterase_TIM-brl"/>
</dbReference>
<evidence type="ECO:0000259" key="14">
    <source>
        <dbReference type="PROSITE" id="PS50008"/>
    </source>
</evidence>
<dbReference type="PROSITE" id="PS50008">
    <property type="entry name" value="PIPLC_Y_DOMAIN"/>
    <property type="match status" value="1"/>
</dbReference>
<feature type="compositionally biased region" description="Basic and acidic residues" evidence="12">
    <location>
        <begin position="260"/>
        <end position="270"/>
    </location>
</feature>
<dbReference type="Gene3D" id="3.20.20.190">
    <property type="entry name" value="Phosphatidylinositol (PI) phosphodiesterase"/>
    <property type="match status" value="1"/>
</dbReference>
<dbReference type="PROSITE" id="PS50004">
    <property type="entry name" value="C2"/>
    <property type="match status" value="1"/>
</dbReference>
<dbReference type="Pfam" id="PF00387">
    <property type="entry name" value="PI-PLC-Y"/>
    <property type="match status" value="1"/>
</dbReference>
<reference evidence="15 16" key="1">
    <citation type="submission" date="2019-09" db="EMBL/GenBank/DDBJ databases">
        <title>A chromosome-level genome assembly of the Chinese tupelo Nyssa sinensis.</title>
        <authorList>
            <person name="Yang X."/>
            <person name="Kang M."/>
            <person name="Yang Y."/>
            <person name="Xiong H."/>
            <person name="Wang M."/>
            <person name="Zhang Z."/>
            <person name="Wang Z."/>
            <person name="Wu H."/>
            <person name="Ma T."/>
            <person name="Liu J."/>
            <person name="Xi Z."/>
        </authorList>
    </citation>
    <scope>NUCLEOTIDE SEQUENCE [LARGE SCALE GENOMIC DNA]</scope>
    <source>
        <strain evidence="15">J267</strain>
        <tissue evidence="15">Leaf</tissue>
    </source>
</reference>
<evidence type="ECO:0000256" key="9">
    <source>
        <dbReference type="ARBA" id="ARBA00023136"/>
    </source>
</evidence>
<dbReference type="GO" id="GO:0016042">
    <property type="term" value="P:lipid catabolic process"/>
    <property type="evidence" value="ECO:0007669"/>
    <property type="project" value="UniProtKB-KW"/>
</dbReference>
<evidence type="ECO:0000256" key="2">
    <source>
        <dbReference type="ARBA" id="ARBA00001913"/>
    </source>
</evidence>
<evidence type="ECO:0000256" key="12">
    <source>
        <dbReference type="SAM" id="MobiDB-lite"/>
    </source>
</evidence>
<protein>
    <recommendedName>
        <fullName evidence="4 11">Phosphoinositide phospholipase C</fullName>
        <ecNumber evidence="4 11">3.1.4.11</ecNumber>
    </recommendedName>
</protein>
<dbReference type="CDD" id="cd00275">
    <property type="entry name" value="C2_PLC_like"/>
    <property type="match status" value="1"/>
</dbReference>
<dbReference type="EMBL" id="CM018050">
    <property type="protein sequence ID" value="KAA8517808.1"/>
    <property type="molecule type" value="Genomic_DNA"/>
</dbReference>
<evidence type="ECO:0000256" key="5">
    <source>
        <dbReference type="ARBA" id="ARBA00022475"/>
    </source>
</evidence>
<dbReference type="EC" id="3.1.4.11" evidence="4 11"/>
<accession>A0A5J4ZJV2</accession>
<feature type="domain" description="C2" evidence="13">
    <location>
        <begin position="447"/>
        <end position="576"/>
    </location>
</feature>
<keyword evidence="6 11" id="KW-0378">Hydrolase</keyword>
<evidence type="ECO:0000256" key="4">
    <source>
        <dbReference type="ARBA" id="ARBA00012368"/>
    </source>
</evidence>
<name>A0A5J4ZJV2_9ASTE</name>
<dbReference type="SUPFAM" id="SSF47473">
    <property type="entry name" value="EF-hand"/>
    <property type="match status" value="1"/>
</dbReference>
<evidence type="ECO:0000256" key="10">
    <source>
        <dbReference type="ARBA" id="ARBA00023224"/>
    </source>
</evidence>
<evidence type="ECO:0000256" key="7">
    <source>
        <dbReference type="ARBA" id="ARBA00022963"/>
    </source>
</evidence>
<evidence type="ECO:0000256" key="6">
    <source>
        <dbReference type="ARBA" id="ARBA00022801"/>
    </source>
</evidence>
<gene>
    <name evidence="15" type="ORF">F0562_015282</name>
</gene>
<dbReference type="PANTHER" id="PTHR10336:SF158">
    <property type="entry name" value="PHOSPHOINOSITIDE PHOSPHOLIPASE C"/>
    <property type="match status" value="1"/>
</dbReference>
<keyword evidence="5" id="KW-1003">Cell membrane</keyword>
<dbReference type="Gene3D" id="2.60.40.150">
    <property type="entry name" value="C2 domain"/>
    <property type="match status" value="1"/>
</dbReference>
<dbReference type="GO" id="GO:0051209">
    <property type="term" value="P:release of sequestered calcium ion into cytosol"/>
    <property type="evidence" value="ECO:0007669"/>
    <property type="project" value="TreeGrafter"/>
</dbReference>
<dbReference type="PRINTS" id="PR00390">
    <property type="entry name" value="PHPHLIPASEC"/>
</dbReference>
<comment type="catalytic activity">
    <reaction evidence="1 11">
        <text>a 1,2-diacyl-sn-glycero-3-phospho-(1D-myo-inositol-4,5-bisphosphate) + H2O = 1D-myo-inositol 1,4,5-trisphosphate + a 1,2-diacyl-sn-glycerol + H(+)</text>
        <dbReference type="Rhea" id="RHEA:33179"/>
        <dbReference type="ChEBI" id="CHEBI:15377"/>
        <dbReference type="ChEBI" id="CHEBI:15378"/>
        <dbReference type="ChEBI" id="CHEBI:17815"/>
        <dbReference type="ChEBI" id="CHEBI:58456"/>
        <dbReference type="ChEBI" id="CHEBI:203600"/>
        <dbReference type="EC" id="3.1.4.11"/>
    </reaction>
</comment>
<dbReference type="SUPFAM" id="SSF49562">
    <property type="entry name" value="C2 domain (Calcium/lipid-binding domain, CaLB)"/>
    <property type="match status" value="1"/>
</dbReference>
<dbReference type="GO" id="GO:0005886">
    <property type="term" value="C:plasma membrane"/>
    <property type="evidence" value="ECO:0007669"/>
    <property type="project" value="UniProtKB-SubCell"/>
</dbReference>
<dbReference type="PROSITE" id="PS50007">
    <property type="entry name" value="PIPLC_X_DOMAIN"/>
    <property type="match status" value="1"/>
</dbReference>
<dbReference type="GO" id="GO:0006950">
    <property type="term" value="P:response to stress"/>
    <property type="evidence" value="ECO:0007669"/>
    <property type="project" value="UniProtKB-ARBA"/>
</dbReference>
<keyword evidence="7 11" id="KW-0442">Lipid degradation</keyword>
<dbReference type="PANTHER" id="PTHR10336">
    <property type="entry name" value="PHOSPHOINOSITIDE-SPECIFIC PHOSPHOLIPASE C FAMILY PROTEIN"/>
    <property type="match status" value="1"/>
</dbReference>
<dbReference type="SMART" id="SM00148">
    <property type="entry name" value="PLCXc"/>
    <property type="match status" value="1"/>
</dbReference>
<dbReference type="Gene3D" id="1.10.238.10">
    <property type="entry name" value="EF-hand"/>
    <property type="match status" value="1"/>
</dbReference>
<dbReference type="InterPro" id="IPR011992">
    <property type="entry name" value="EF-hand-dom_pair"/>
</dbReference>
<dbReference type="GO" id="GO:0004435">
    <property type="term" value="F:phosphatidylinositol-4,5-bisphosphate phospholipase C activity"/>
    <property type="evidence" value="ECO:0007669"/>
    <property type="project" value="UniProtKB-EC"/>
</dbReference>
<feature type="domain" description="PI-PLC Y-box" evidence="14">
    <location>
        <begin position="359"/>
        <end position="445"/>
    </location>
</feature>
<dbReference type="GO" id="GO:0048015">
    <property type="term" value="P:phosphatidylinositol-mediated signaling"/>
    <property type="evidence" value="ECO:0007669"/>
    <property type="project" value="TreeGrafter"/>
</dbReference>
<dbReference type="InterPro" id="IPR001192">
    <property type="entry name" value="PI-PLC_fam"/>
</dbReference>
<comment type="cofactor">
    <cofactor evidence="2">
        <name>Ca(2+)</name>
        <dbReference type="ChEBI" id="CHEBI:29108"/>
    </cofactor>
</comment>
<keyword evidence="10" id="KW-0807">Transducer</keyword>
<evidence type="ECO:0000256" key="1">
    <source>
        <dbReference type="ARBA" id="ARBA00001195"/>
    </source>
</evidence>
<evidence type="ECO:0000256" key="11">
    <source>
        <dbReference type="RuleBase" id="RU361133"/>
    </source>
</evidence>
<keyword evidence="9" id="KW-0472">Membrane</keyword>
<evidence type="ECO:0000256" key="8">
    <source>
        <dbReference type="ARBA" id="ARBA00023098"/>
    </source>
</evidence>
<dbReference type="InterPro" id="IPR000008">
    <property type="entry name" value="C2_dom"/>
</dbReference>
<dbReference type="SMART" id="SM00149">
    <property type="entry name" value="PLCYc"/>
    <property type="match status" value="1"/>
</dbReference>
<evidence type="ECO:0000313" key="16">
    <source>
        <dbReference type="Proteomes" id="UP000325577"/>
    </source>
</evidence>
<comment type="subcellular location">
    <subcellularLocation>
        <location evidence="3">Cell membrane</location>
        <topology evidence="3">Peripheral membrane protein</topology>
    </subcellularLocation>
</comment>
<dbReference type="Pfam" id="PF00168">
    <property type="entry name" value="C2"/>
    <property type="match status" value="1"/>
</dbReference>
<dbReference type="Proteomes" id="UP000325577">
    <property type="component" value="Linkage Group LG7"/>
</dbReference>
<evidence type="ECO:0000313" key="15">
    <source>
        <dbReference type="EMBL" id="KAA8517808.1"/>
    </source>
</evidence>